<dbReference type="OrthoDB" id="4385at10239"/>
<name>A0A0N9BAT8_9CAUD</name>
<evidence type="ECO:0000313" key="1">
    <source>
        <dbReference type="EMBL" id="ALA06976.1"/>
    </source>
</evidence>
<reference evidence="1 2" key="1">
    <citation type="journal article" date="2015" name="Appl. Environ. Microbiol.">
        <title>A virulent phage infecting Lactococcus garvieae, with homology to Lactococcus lactis phages.</title>
        <authorList>
            <person name="Eraclio G."/>
            <person name="Tremblay D.M."/>
            <person name="Lacelle-Cote A."/>
            <person name="Labrie S.J."/>
            <person name="Fortina M.G."/>
            <person name="Moineau S."/>
        </authorList>
    </citation>
    <scope>NUCLEOTIDE SEQUENCE [LARGE SCALE GENOMIC DNA]</scope>
</reference>
<keyword evidence="2" id="KW-1185">Reference proteome</keyword>
<dbReference type="RefSeq" id="YP_009226650.1">
    <property type="nucleotide sequence ID" value="NC_029118.1"/>
</dbReference>
<dbReference type="InterPro" id="IPR027417">
    <property type="entry name" value="P-loop_NTPase"/>
</dbReference>
<accession>A0A0N9BAT8</accession>
<dbReference type="Pfam" id="PF13481">
    <property type="entry name" value="AAA_25"/>
    <property type="match status" value="1"/>
</dbReference>
<dbReference type="Proteomes" id="UP000204630">
    <property type="component" value="Segment"/>
</dbReference>
<evidence type="ECO:0000313" key="2">
    <source>
        <dbReference type="Proteomes" id="UP000204630"/>
    </source>
</evidence>
<proteinExistence type="predicted"/>
<organism evidence="1 2">
    <name type="scientific">Lactococcus phage GE1</name>
    <dbReference type="NCBI Taxonomy" id="1698369"/>
    <lineage>
        <taxon>Viruses</taxon>
        <taxon>Duplodnaviria</taxon>
        <taxon>Heunggongvirae</taxon>
        <taxon>Uroviricota</taxon>
        <taxon>Caudoviricetes</taxon>
        <taxon>Chertseyvirus</taxon>
        <taxon>Chertseyvirus GE1</taxon>
    </lineage>
</organism>
<dbReference type="Gene3D" id="3.40.50.300">
    <property type="entry name" value="P-loop containing nucleotide triphosphate hydrolases"/>
    <property type="match status" value="1"/>
</dbReference>
<dbReference type="KEGG" id="vg:26797788"/>
<sequence>MAMFDDVMTAKQLVESELFEEKKSWLIEEVLPKGVGALVVGPEKSMKSSVTMDMAQAISLGEDWAGFKTTKARVLVVQNENSRLTEHDRLKSVKRESNDDLIFLHGGMFKIDQWAWRVTPEGKREEYNVGLEELGKFVRDNNIEFVVLDPLKDLLDGEETLNSNPVMNKVLAEITHIKNKLDVKYDMFVTFLIVAHARKQVGERSLEEKDFFVDPRHVLGATSIPAWYEVGLTMSPKINPRTRGEYSVIRHKARNFSFRKDIACGYVGDSFTYILPDSEKEKHRQEVEEEVKEEQEVKAGALLDGLKRQGKVEILE</sequence>
<dbReference type="GeneID" id="26797788"/>
<dbReference type="SUPFAM" id="SSF52540">
    <property type="entry name" value="P-loop containing nucleoside triphosphate hydrolases"/>
    <property type="match status" value="1"/>
</dbReference>
<dbReference type="EMBL" id="KT339177">
    <property type="protein sequence ID" value="ALA06976.1"/>
    <property type="molecule type" value="Genomic_DNA"/>
</dbReference>
<protein>
    <submittedName>
        <fullName evidence="1">Putative DNA polymerase</fullName>
    </submittedName>
</protein>